<gene>
    <name evidence="2" type="ORF">SAMD00023353_2001500</name>
</gene>
<evidence type="ECO:0000313" key="3">
    <source>
        <dbReference type="Proteomes" id="UP000054516"/>
    </source>
</evidence>
<feature type="compositionally biased region" description="Basic and acidic residues" evidence="1">
    <location>
        <begin position="333"/>
        <end position="345"/>
    </location>
</feature>
<accession>A0A1W2TEX4</accession>
<dbReference type="STRING" id="77044.A0A1W2TEX4"/>
<feature type="compositionally biased region" description="Polar residues" evidence="1">
    <location>
        <begin position="272"/>
        <end position="289"/>
    </location>
</feature>
<feature type="region of interest" description="Disordered" evidence="1">
    <location>
        <begin position="121"/>
        <end position="398"/>
    </location>
</feature>
<feature type="compositionally biased region" description="Polar residues" evidence="1">
    <location>
        <begin position="255"/>
        <end position="266"/>
    </location>
</feature>
<dbReference type="Proteomes" id="UP000054516">
    <property type="component" value="Unassembled WGS sequence"/>
</dbReference>
<protein>
    <submittedName>
        <fullName evidence="2">Putative DUF1752 domain protein</fullName>
    </submittedName>
</protein>
<keyword evidence="3" id="KW-1185">Reference proteome</keyword>
<organism evidence="2">
    <name type="scientific">Rosellinia necatrix</name>
    <name type="common">White root-rot fungus</name>
    <dbReference type="NCBI Taxonomy" id="77044"/>
    <lineage>
        <taxon>Eukaryota</taxon>
        <taxon>Fungi</taxon>
        <taxon>Dikarya</taxon>
        <taxon>Ascomycota</taxon>
        <taxon>Pezizomycotina</taxon>
        <taxon>Sordariomycetes</taxon>
        <taxon>Xylariomycetidae</taxon>
        <taxon>Xylariales</taxon>
        <taxon>Xylariaceae</taxon>
        <taxon>Rosellinia</taxon>
    </lineage>
</organism>
<evidence type="ECO:0000256" key="1">
    <source>
        <dbReference type="SAM" id="MobiDB-lite"/>
    </source>
</evidence>
<feature type="compositionally biased region" description="Basic residues" evidence="1">
    <location>
        <begin position="207"/>
        <end position="216"/>
    </location>
</feature>
<sequence>MAQEQTILPKGIVLNREAVYDEIAIYEVMPVEQILRARHVFSTTSKKLYDPTARRLENFWTRVLGGDRRHLPGRVLSRLFKDISEETSFVKLRGPSNRYEPPSPGSSVSTLVADEPTRLTATSELEADPSTVSTKTLHPILKKSRRPSTSRPRPTTRFLSPPVSRYDEGDIPPSGSATPPDANPINYDSSPGSPERPTIKEGGGLGHGRKALRRKTAFAASTARQRPKMPRRSSSQASAAPSSDIRPKEGESSRSSKLNSPQSSAQAVLENQGKQSSITNNEELNTTLSAKAAGKRPMTRLRIEKTTLKPKIMRINQHQNQAPPAEGDSTEAGQEREAQSRKGEKAGGSSSTAVGNRDAQRPGPGSSMLMTRSSSDVGPARPTSREVSRSFVPSSSLMSSTLAKLDTSVIGQGTIAGFGGITVPASRGEFREGSVNAAHDAVARGSRIPAPLFNGQMAPTEARDTVPIPLARTRGQLAILLDRKADKKSRR</sequence>
<evidence type="ECO:0000313" key="2">
    <source>
        <dbReference type="EMBL" id="GAP86594.1"/>
    </source>
</evidence>
<proteinExistence type="predicted"/>
<dbReference type="OrthoDB" id="5424234at2759"/>
<name>A0A1W2TEX4_ROSNE</name>
<dbReference type="EMBL" id="DF977465">
    <property type="protein sequence ID" value="GAP86594.1"/>
    <property type="molecule type" value="Genomic_DNA"/>
</dbReference>
<dbReference type="AlphaFoldDB" id="A0A1W2TEX4"/>
<feature type="compositionally biased region" description="Low complexity" evidence="1">
    <location>
        <begin position="233"/>
        <end position="243"/>
    </location>
</feature>
<feature type="compositionally biased region" description="Basic and acidic residues" evidence="1">
    <location>
        <begin position="245"/>
        <end position="254"/>
    </location>
</feature>
<reference evidence="2" key="1">
    <citation type="submission" date="2016-03" db="EMBL/GenBank/DDBJ databases">
        <title>Draft genome sequence of Rosellinia necatrix.</title>
        <authorList>
            <person name="Kanematsu S."/>
        </authorList>
    </citation>
    <scope>NUCLEOTIDE SEQUENCE [LARGE SCALE GENOMIC DNA]</scope>
    <source>
        <strain evidence="2">W97</strain>
    </source>
</reference>